<dbReference type="GO" id="GO:0016651">
    <property type="term" value="F:oxidoreductase activity, acting on NAD(P)H"/>
    <property type="evidence" value="ECO:0007669"/>
    <property type="project" value="TreeGrafter"/>
</dbReference>
<dbReference type="InterPro" id="IPR036188">
    <property type="entry name" value="FAD/NAD-bd_sf"/>
</dbReference>
<dbReference type="Pfam" id="PF14759">
    <property type="entry name" value="Reductase_C"/>
    <property type="match status" value="1"/>
</dbReference>
<evidence type="ECO:0000256" key="3">
    <source>
        <dbReference type="ARBA" id="ARBA00022827"/>
    </source>
</evidence>
<dbReference type="SUPFAM" id="SSF51905">
    <property type="entry name" value="FAD/NAD(P)-binding domain"/>
    <property type="match status" value="1"/>
</dbReference>
<dbReference type="SUPFAM" id="SSF55424">
    <property type="entry name" value="FAD/NAD-linked reductases, dimerisation (C-terminal) domain"/>
    <property type="match status" value="1"/>
</dbReference>
<dbReference type="GO" id="GO:0005737">
    <property type="term" value="C:cytoplasm"/>
    <property type="evidence" value="ECO:0007669"/>
    <property type="project" value="TreeGrafter"/>
</dbReference>
<evidence type="ECO:0000313" key="7">
    <source>
        <dbReference type="EMBL" id="ASR74659.1"/>
    </source>
</evidence>
<dbReference type="InterPro" id="IPR016156">
    <property type="entry name" value="FAD/NAD-linked_Rdtase_dimer_sf"/>
</dbReference>
<sequence>MTDTHYDVVIVGAGHGGAQTAIALRQNGFAGTIAIIGAEPDLPYERPPLSKEYLAAEKGFERILIRPASFWNDRHIAMHLGCAVERVDPAQRLVFLADGRSMGYGDLVWCAGGSARRLDCTGHDLGGVHYVRTRADTDALAAELPGVSKVVIIGGGYIGLEAAAVMAKFGKNVTLIEALDRVLARVAGEPLSRFFEEKHRSRGVDVRLRTKVGCLLGQDGRVTHVELNDADTIPADLVIVGIGIIPAISPLVVAGAKASNGLLVDASGRTSIPHVYALGDCAAHVNSFAPNDIPIRLESVQNANDQAVVVARTICGTAAQYHAVPWFWSSQYDIRLQTVGLTAGYDQTFVRGDPATGSFTVVYGRDGRVIALDCVNATKDYVQGKRLVEAKALIELGMTDPQYPLKNFMTPSPV</sequence>
<keyword evidence="3" id="KW-0274">FAD</keyword>
<proteinExistence type="predicted"/>
<dbReference type="AlphaFoldDB" id="A0A222YSR5"/>
<evidence type="ECO:0000256" key="2">
    <source>
        <dbReference type="ARBA" id="ARBA00022630"/>
    </source>
</evidence>
<accession>A0A222YSR5</accession>
<dbReference type="PRINTS" id="PR00411">
    <property type="entry name" value="PNDRDTASEI"/>
</dbReference>
<protein>
    <submittedName>
        <fullName evidence="7">Yanoikuyaeredoxin reductase 2</fullName>
    </submittedName>
</protein>
<dbReference type="PANTHER" id="PTHR43557:SF2">
    <property type="entry name" value="RIESKE DOMAIN-CONTAINING PROTEIN-RELATED"/>
    <property type="match status" value="1"/>
</dbReference>
<dbReference type="Gene3D" id="3.30.390.30">
    <property type="match status" value="1"/>
</dbReference>
<dbReference type="RefSeq" id="WP_069336631.1">
    <property type="nucleotide sequence ID" value="NZ_LVJD01000104.1"/>
</dbReference>
<organism evidence="7">
    <name type="scientific">Sphingobium yanoikuyae</name>
    <name type="common">Sphingomonas yanoikuyae</name>
    <dbReference type="NCBI Taxonomy" id="13690"/>
    <lineage>
        <taxon>Bacteria</taxon>
        <taxon>Pseudomonadati</taxon>
        <taxon>Pseudomonadota</taxon>
        <taxon>Alphaproteobacteria</taxon>
        <taxon>Sphingomonadales</taxon>
        <taxon>Sphingomonadaceae</taxon>
        <taxon>Sphingobium</taxon>
    </lineage>
</organism>
<evidence type="ECO:0000256" key="4">
    <source>
        <dbReference type="ARBA" id="ARBA00023002"/>
    </source>
</evidence>
<keyword evidence="2" id="KW-0285">Flavoprotein</keyword>
<dbReference type="InterPro" id="IPR028202">
    <property type="entry name" value="Reductase_C"/>
</dbReference>
<evidence type="ECO:0000259" key="6">
    <source>
        <dbReference type="Pfam" id="PF14759"/>
    </source>
</evidence>
<comment type="cofactor">
    <cofactor evidence="1">
        <name>FAD</name>
        <dbReference type="ChEBI" id="CHEBI:57692"/>
    </cofactor>
</comment>
<reference evidence="7" key="1">
    <citation type="submission" date="2016-07" db="EMBL/GenBank/DDBJ databases">
        <title>Production of (1S)-2alpha-hydroxy-1,8-cineole using a class I P450 system from Sphingobium yanoikuyae strain B2.</title>
        <authorList>
            <person name="Unterweger B."/>
            <person name="Johanesen P."/>
            <person name="Lyras D."/>
            <person name="Dumsday G.J."/>
        </authorList>
    </citation>
    <scope>NUCLEOTIDE SEQUENCE</scope>
    <source>
        <strain evidence="7">B2</strain>
    </source>
</reference>
<dbReference type="PRINTS" id="PR00368">
    <property type="entry name" value="FADPNR"/>
</dbReference>
<dbReference type="InterPro" id="IPR023753">
    <property type="entry name" value="FAD/NAD-binding_dom"/>
</dbReference>
<feature type="domain" description="FAD/NAD(P)-binding" evidence="5">
    <location>
        <begin position="6"/>
        <end position="307"/>
    </location>
</feature>
<evidence type="ECO:0000259" key="5">
    <source>
        <dbReference type="Pfam" id="PF07992"/>
    </source>
</evidence>
<dbReference type="EMBL" id="KX507121">
    <property type="protein sequence ID" value="ASR74659.1"/>
    <property type="molecule type" value="Genomic_DNA"/>
</dbReference>
<name>A0A222YSR5_SPHYA</name>
<dbReference type="PANTHER" id="PTHR43557">
    <property type="entry name" value="APOPTOSIS-INDUCING FACTOR 1"/>
    <property type="match status" value="1"/>
</dbReference>
<dbReference type="Pfam" id="PF07992">
    <property type="entry name" value="Pyr_redox_2"/>
    <property type="match status" value="1"/>
</dbReference>
<evidence type="ECO:0000256" key="1">
    <source>
        <dbReference type="ARBA" id="ARBA00001974"/>
    </source>
</evidence>
<gene>
    <name evidence="7" type="primary">yar2</name>
</gene>
<dbReference type="InterPro" id="IPR050446">
    <property type="entry name" value="FAD-oxidoreductase/Apoptosis"/>
</dbReference>
<keyword evidence="4" id="KW-0560">Oxidoreductase</keyword>
<dbReference type="Gene3D" id="3.50.50.60">
    <property type="entry name" value="FAD/NAD(P)-binding domain"/>
    <property type="match status" value="2"/>
</dbReference>
<feature type="domain" description="Reductase C-terminal" evidence="6">
    <location>
        <begin position="326"/>
        <end position="408"/>
    </location>
</feature>